<dbReference type="Gramene" id="KZM95570">
    <property type="protein sequence ID" value="KZM95570"/>
    <property type="gene ID" value="DCAR_018812"/>
</dbReference>
<name>A0A162A576_DAUCS</name>
<proteinExistence type="predicted"/>
<reference evidence="1" key="1">
    <citation type="journal article" date="2016" name="Nat. Genet.">
        <title>A high-quality carrot genome assembly provides new insights into carotenoid accumulation and asterid genome evolution.</title>
        <authorList>
            <person name="Iorizzo M."/>
            <person name="Ellison S."/>
            <person name="Senalik D."/>
            <person name="Zeng P."/>
            <person name="Satapoomin P."/>
            <person name="Huang J."/>
            <person name="Bowman M."/>
            <person name="Iovene M."/>
            <person name="Sanseverino W."/>
            <person name="Cavagnaro P."/>
            <person name="Yildiz M."/>
            <person name="Macko-Podgorni A."/>
            <person name="Moranska E."/>
            <person name="Grzebelus E."/>
            <person name="Grzebelus D."/>
            <person name="Ashrafi H."/>
            <person name="Zheng Z."/>
            <person name="Cheng S."/>
            <person name="Spooner D."/>
            <person name="Van Deynze A."/>
            <person name="Simon P."/>
        </authorList>
    </citation>
    <scope>NUCLEOTIDE SEQUENCE [LARGE SCALE GENOMIC DNA]</scope>
    <source>
        <tissue evidence="1">Leaf</tissue>
    </source>
</reference>
<dbReference type="AlphaFoldDB" id="A0A162A576"/>
<dbReference type="PANTHER" id="PTHR37720:SF2">
    <property type="entry name" value="OS10G0481400 PROTEIN"/>
    <property type="match status" value="1"/>
</dbReference>
<dbReference type="STRING" id="79200.A0A162A576"/>
<dbReference type="PANTHER" id="PTHR37720">
    <property type="entry name" value="OS10G0481400 PROTEIN"/>
    <property type="match status" value="1"/>
</dbReference>
<protein>
    <submittedName>
        <fullName evidence="1">Uncharacterized protein</fullName>
    </submittedName>
</protein>
<organism evidence="1">
    <name type="scientific">Daucus carota subsp. sativus</name>
    <name type="common">Carrot</name>
    <dbReference type="NCBI Taxonomy" id="79200"/>
    <lineage>
        <taxon>Eukaryota</taxon>
        <taxon>Viridiplantae</taxon>
        <taxon>Streptophyta</taxon>
        <taxon>Embryophyta</taxon>
        <taxon>Tracheophyta</taxon>
        <taxon>Spermatophyta</taxon>
        <taxon>Magnoliopsida</taxon>
        <taxon>eudicotyledons</taxon>
        <taxon>Gunneridae</taxon>
        <taxon>Pentapetalae</taxon>
        <taxon>asterids</taxon>
        <taxon>campanulids</taxon>
        <taxon>Apiales</taxon>
        <taxon>Apiaceae</taxon>
        <taxon>Apioideae</taxon>
        <taxon>Scandiceae</taxon>
        <taxon>Daucinae</taxon>
        <taxon>Daucus</taxon>
        <taxon>Daucus sect. Daucus</taxon>
    </lineage>
</organism>
<evidence type="ECO:0000313" key="1">
    <source>
        <dbReference type="EMBL" id="KZM95570.1"/>
    </source>
</evidence>
<accession>A0A162A576</accession>
<comment type="caution">
    <text evidence="1">The sequence shown here is derived from an EMBL/GenBank/DDBJ whole genome shotgun (WGS) entry which is preliminary data.</text>
</comment>
<sequence>MRIRVTQERLLGAALGALFTGALVFEQRRRIYKSISENEAQFASLTQTKEPIFEKRSRLEFAHLWNKAVDHTFGPVIESLSSRGK</sequence>
<dbReference type="EMBL" id="LNRQ01000005">
    <property type="protein sequence ID" value="KZM95570.1"/>
    <property type="molecule type" value="Genomic_DNA"/>
</dbReference>
<gene>
    <name evidence="1" type="ORF">DCAR_018812</name>
</gene>
<dbReference type="OMA" id="IFGKQFR"/>